<accession>A0A6L2LQ74</accession>
<dbReference type="SUPFAM" id="SSF57756">
    <property type="entry name" value="Retrovirus zinc finger-like domains"/>
    <property type="match status" value="1"/>
</dbReference>
<feature type="compositionally biased region" description="Basic and acidic residues" evidence="2">
    <location>
        <begin position="471"/>
        <end position="487"/>
    </location>
</feature>
<keyword evidence="1" id="KW-0862">Zinc</keyword>
<dbReference type="InterPro" id="IPR036875">
    <property type="entry name" value="Znf_CCHC_sf"/>
</dbReference>
<dbReference type="Pfam" id="PF07727">
    <property type="entry name" value="RVT_2"/>
    <property type="match status" value="1"/>
</dbReference>
<evidence type="ECO:0000256" key="1">
    <source>
        <dbReference type="PROSITE-ProRule" id="PRU00047"/>
    </source>
</evidence>
<dbReference type="SMART" id="SM00343">
    <property type="entry name" value="ZnF_C2HC"/>
    <property type="match status" value="1"/>
</dbReference>
<keyword evidence="1" id="KW-0863">Zinc-finger</keyword>
<dbReference type="GO" id="GO:0008270">
    <property type="term" value="F:zinc ion binding"/>
    <property type="evidence" value="ECO:0007669"/>
    <property type="project" value="UniProtKB-KW"/>
</dbReference>
<organism evidence="4">
    <name type="scientific">Tanacetum cinerariifolium</name>
    <name type="common">Dalmatian daisy</name>
    <name type="synonym">Chrysanthemum cinerariifolium</name>
    <dbReference type="NCBI Taxonomy" id="118510"/>
    <lineage>
        <taxon>Eukaryota</taxon>
        <taxon>Viridiplantae</taxon>
        <taxon>Streptophyta</taxon>
        <taxon>Embryophyta</taxon>
        <taxon>Tracheophyta</taxon>
        <taxon>Spermatophyta</taxon>
        <taxon>Magnoliopsida</taxon>
        <taxon>eudicotyledons</taxon>
        <taxon>Gunneridae</taxon>
        <taxon>Pentapetalae</taxon>
        <taxon>asterids</taxon>
        <taxon>campanulids</taxon>
        <taxon>Asterales</taxon>
        <taxon>Asteraceae</taxon>
        <taxon>Asteroideae</taxon>
        <taxon>Anthemideae</taxon>
        <taxon>Anthemidinae</taxon>
        <taxon>Tanacetum</taxon>
    </lineage>
</organism>
<dbReference type="Pfam" id="PF25597">
    <property type="entry name" value="SH3_retrovirus"/>
    <property type="match status" value="1"/>
</dbReference>
<feature type="compositionally biased region" description="Polar residues" evidence="2">
    <location>
        <begin position="209"/>
        <end position="222"/>
    </location>
</feature>
<protein>
    <submittedName>
        <fullName evidence="4">Retrovirus-related Pol polyprotein from transposon TNT 1-94</fullName>
    </submittedName>
</protein>
<evidence type="ECO:0000259" key="3">
    <source>
        <dbReference type="PROSITE" id="PS50158"/>
    </source>
</evidence>
<feature type="compositionally biased region" description="Basic and acidic residues" evidence="2">
    <location>
        <begin position="444"/>
        <end position="458"/>
    </location>
</feature>
<reference evidence="4" key="1">
    <citation type="journal article" date="2019" name="Sci. Rep.">
        <title>Draft genome of Tanacetum cinerariifolium, the natural source of mosquito coil.</title>
        <authorList>
            <person name="Yamashiro T."/>
            <person name="Shiraishi A."/>
            <person name="Satake H."/>
            <person name="Nakayama K."/>
        </authorList>
    </citation>
    <scope>NUCLEOTIDE SEQUENCE</scope>
</reference>
<comment type="caution">
    <text evidence="4">The sequence shown here is derived from an EMBL/GenBank/DDBJ whole genome shotgun (WGS) entry which is preliminary data.</text>
</comment>
<dbReference type="InterPro" id="IPR001878">
    <property type="entry name" value="Znf_CCHC"/>
</dbReference>
<name>A0A6L2LQ74_TANCI</name>
<dbReference type="PROSITE" id="PS50158">
    <property type="entry name" value="ZF_CCHC"/>
    <property type="match status" value="1"/>
</dbReference>
<feature type="region of interest" description="Disordered" evidence="2">
    <location>
        <begin position="444"/>
        <end position="488"/>
    </location>
</feature>
<dbReference type="InterPro" id="IPR057670">
    <property type="entry name" value="SH3_retrovirus"/>
</dbReference>
<feature type="compositionally biased region" description="Polar residues" evidence="2">
    <location>
        <begin position="460"/>
        <end position="469"/>
    </location>
</feature>
<evidence type="ECO:0000313" key="4">
    <source>
        <dbReference type="EMBL" id="GEU63963.1"/>
    </source>
</evidence>
<dbReference type="AlphaFoldDB" id="A0A6L2LQ74"/>
<gene>
    <name evidence="4" type="ORF">Tci_035941</name>
</gene>
<feature type="domain" description="CCHC-type" evidence="3">
    <location>
        <begin position="119"/>
        <end position="134"/>
    </location>
</feature>
<keyword evidence="1" id="KW-0479">Metal-binding</keyword>
<dbReference type="GO" id="GO:0003676">
    <property type="term" value="F:nucleic acid binding"/>
    <property type="evidence" value="ECO:0007669"/>
    <property type="project" value="InterPro"/>
</dbReference>
<dbReference type="Gene3D" id="4.10.60.10">
    <property type="entry name" value="Zinc finger, CCHC-type"/>
    <property type="match status" value="1"/>
</dbReference>
<sequence>MTDYSLWEVILNGDSPAPTRVIDGVLQPVAPTTTEQRLARKNELKARVSAAASVSAVSARIHVSAIPNVDSLSNVFIYLFFASQSNNLQLDNDDLKQIDADDLEEMDLKWQMAMLTVECYNCHKKGHFARKCRSSKDTRRNGSYDWSFQADQEPTNYALMAFSSSSSSSDNELSPTKPANDVSHTHRPSTPIIADWVSDSEDESETKKPSNVPSFVQSTEQVKSPRPSVKYVKTSIPIANPKTSIPNPTSNDKLVPQSKLVSINAARPITTVVPKINVTRPRQDKHVVTKPNSPPRWLINCSPSPKASNFPPKVTAVKASMGNPQHALKDKGVIDNGCLRHIIGNMSYLFDFDELNGGYVAFGGNPKGGKFDGKVDEGFLVGYSVSSKAFRVFNSKTQIVQKTLHVNFLENKPNVAGSGPTWLFDTDTLTKTINYQPVTADAAFDEKEPDFKGRKPESEVNISPSNSTQSKKHDDKTKREAKGKSHVESLTGYRNLSAEFEDFPDKSINEDNVAELKDITYFDDEDDVGAEADFNNLETSITVSPIPTTRVHKDHHEEGIDYEEVFAPVTRIEAIRLFLAYASFMGFMAYQLDVKSASLYETIEEEVYVCQPPGFDDPDYPDKVYKVVKALYGLHQAPTAWYETLANYLLENGFQRGKIDQTLFIKRKKDGKSASTPIDTEKPLLKDPDDICNKYIALREGNASKNDDTPMCERHEANYIQSEGYHNRNSHDSYSHQYHHNPNDFEISLKELNNDVKIDLEDFKRRIRSMRTVH</sequence>
<proteinExistence type="predicted"/>
<feature type="region of interest" description="Disordered" evidence="2">
    <location>
        <begin position="163"/>
        <end position="228"/>
    </location>
</feature>
<dbReference type="InterPro" id="IPR013103">
    <property type="entry name" value="RVT_2"/>
</dbReference>
<evidence type="ECO:0000256" key="2">
    <source>
        <dbReference type="SAM" id="MobiDB-lite"/>
    </source>
</evidence>
<dbReference type="EMBL" id="BKCJ010004939">
    <property type="protein sequence ID" value="GEU63963.1"/>
    <property type="molecule type" value="Genomic_DNA"/>
</dbReference>